<dbReference type="SFLD" id="SFLDG01131">
    <property type="entry name" value="C1.5.2:_MDP_Like"/>
    <property type="match status" value="1"/>
</dbReference>
<evidence type="ECO:0008006" key="3">
    <source>
        <dbReference type="Google" id="ProtNLM"/>
    </source>
</evidence>
<name>A0A7S3K0S9_9STRA</name>
<dbReference type="PANTHER" id="PTHR17901">
    <property type="entry name" value="MAGNESIUM-DEPENDENT PHOSPHATASE 1 MDP1"/>
    <property type="match status" value="1"/>
</dbReference>
<feature type="region of interest" description="Disordered" evidence="1">
    <location>
        <begin position="316"/>
        <end position="356"/>
    </location>
</feature>
<evidence type="ECO:0000313" key="2">
    <source>
        <dbReference type="EMBL" id="CAE0371434.1"/>
    </source>
</evidence>
<dbReference type="InterPro" id="IPR023214">
    <property type="entry name" value="HAD_sf"/>
</dbReference>
<dbReference type="InterPro" id="IPR010033">
    <property type="entry name" value="HAD_SF_ppase_IIIC"/>
</dbReference>
<sequence length="356" mass="39707">MIPKLFVFDLDATIWMPELYTLRRAPKIGKEIHIIPEALTVLQECEREGFKVAVASRTNKGAWARQLLKQVKISETTTLESLCGDPDMIQIFPADKQEHLKNLQQATNIPYSECIFFDDALSGRYGNCERVAKLGCLSIHTPDGLTIERWRTGLDAFANGKRGIVIQVQIPQITLPCISMAMPFAALLLNGEKSLESRNAPIFKDIAKQQCLIRVGHKDWEYDQQLFDKLNIPKKALELPRGIRRGDIAGICHVGETMPKTQLSDDDIERQVLVSFQASGKFVTHISNPKWFSKGHKSPGKPGIYFAQVPTHLLSPHVSSRSRGDNDEDISTISSTATATTSQPITITNEKKGTTI</sequence>
<reference evidence="2" key="1">
    <citation type="submission" date="2021-01" db="EMBL/GenBank/DDBJ databases">
        <authorList>
            <person name="Corre E."/>
            <person name="Pelletier E."/>
            <person name="Niang G."/>
            <person name="Scheremetjew M."/>
            <person name="Finn R."/>
            <person name="Kale V."/>
            <person name="Holt S."/>
            <person name="Cochrane G."/>
            <person name="Meng A."/>
            <person name="Brown T."/>
            <person name="Cohen L."/>
        </authorList>
    </citation>
    <scope>NUCLEOTIDE SEQUENCE</scope>
    <source>
        <strain evidence="2">CCMP1510</strain>
    </source>
</reference>
<dbReference type="Pfam" id="PF12689">
    <property type="entry name" value="Acid_PPase"/>
    <property type="match status" value="1"/>
</dbReference>
<dbReference type="PANTHER" id="PTHR17901:SF14">
    <property type="entry name" value="MAGNESIUM-DEPENDENT PHOSPHATASE 1"/>
    <property type="match status" value="1"/>
</dbReference>
<dbReference type="InterPro" id="IPR036412">
    <property type="entry name" value="HAD-like_sf"/>
</dbReference>
<dbReference type="AlphaFoldDB" id="A0A7S3K0S9"/>
<dbReference type="SFLD" id="SFLDG01129">
    <property type="entry name" value="C1.5:_HAD__Beta-PGM__Phosphata"/>
    <property type="match status" value="1"/>
</dbReference>
<protein>
    <recommendedName>
        <fullName evidence="3">Magnesium-dependent phosphatase-1</fullName>
    </recommendedName>
</protein>
<dbReference type="SUPFAM" id="SSF56784">
    <property type="entry name" value="HAD-like"/>
    <property type="match status" value="1"/>
</dbReference>
<proteinExistence type="predicted"/>
<gene>
    <name evidence="2" type="ORF">ALAG00032_LOCUS12216</name>
</gene>
<dbReference type="EMBL" id="HBIJ01018548">
    <property type="protein sequence ID" value="CAE0371434.1"/>
    <property type="molecule type" value="Transcribed_RNA"/>
</dbReference>
<dbReference type="Gene3D" id="3.40.50.1000">
    <property type="entry name" value="HAD superfamily/HAD-like"/>
    <property type="match status" value="1"/>
</dbReference>
<dbReference type="GO" id="GO:0003993">
    <property type="term" value="F:acid phosphatase activity"/>
    <property type="evidence" value="ECO:0007669"/>
    <property type="project" value="TreeGrafter"/>
</dbReference>
<dbReference type="NCBIfam" id="TIGR01681">
    <property type="entry name" value="HAD-SF-IIIC"/>
    <property type="match status" value="1"/>
</dbReference>
<dbReference type="SFLD" id="SFLDS00003">
    <property type="entry name" value="Haloacid_Dehalogenase"/>
    <property type="match status" value="1"/>
</dbReference>
<organism evidence="2">
    <name type="scientific">Aureoumbra lagunensis</name>
    <dbReference type="NCBI Taxonomy" id="44058"/>
    <lineage>
        <taxon>Eukaryota</taxon>
        <taxon>Sar</taxon>
        <taxon>Stramenopiles</taxon>
        <taxon>Ochrophyta</taxon>
        <taxon>Pelagophyceae</taxon>
        <taxon>Pelagomonadales</taxon>
        <taxon>Aureoumbra</taxon>
    </lineage>
</organism>
<evidence type="ECO:0000256" key="1">
    <source>
        <dbReference type="SAM" id="MobiDB-lite"/>
    </source>
</evidence>
<dbReference type="InterPro" id="IPR010036">
    <property type="entry name" value="MDP_1_eu_arc"/>
</dbReference>
<feature type="compositionally biased region" description="Low complexity" evidence="1">
    <location>
        <begin position="331"/>
        <end position="348"/>
    </location>
</feature>
<accession>A0A7S3K0S9</accession>